<dbReference type="Gene3D" id="2.30.42.10">
    <property type="match status" value="1"/>
</dbReference>
<evidence type="ECO:0000256" key="2">
    <source>
        <dbReference type="ARBA" id="ARBA00022670"/>
    </source>
</evidence>
<dbReference type="PRINTS" id="PR00834">
    <property type="entry name" value="PROTEASES2C"/>
</dbReference>
<dbReference type="InterPro" id="IPR036034">
    <property type="entry name" value="PDZ_sf"/>
</dbReference>
<feature type="compositionally biased region" description="Low complexity" evidence="4">
    <location>
        <begin position="13"/>
        <end position="25"/>
    </location>
</feature>
<dbReference type="SMART" id="SM00228">
    <property type="entry name" value="PDZ"/>
    <property type="match status" value="1"/>
</dbReference>
<dbReference type="Proteomes" id="UP001596122">
    <property type="component" value="Unassembled WGS sequence"/>
</dbReference>
<keyword evidence="3 7" id="KW-0378">Hydrolase</keyword>
<dbReference type="SUPFAM" id="SSF50494">
    <property type="entry name" value="Trypsin-like serine proteases"/>
    <property type="match status" value="1"/>
</dbReference>
<organism evidence="7 8">
    <name type="scientific">Aquipuribacter nitratireducens</name>
    <dbReference type="NCBI Taxonomy" id="650104"/>
    <lineage>
        <taxon>Bacteria</taxon>
        <taxon>Bacillati</taxon>
        <taxon>Actinomycetota</taxon>
        <taxon>Actinomycetes</taxon>
        <taxon>Micrococcales</taxon>
        <taxon>Intrasporangiaceae</taxon>
        <taxon>Aquipuribacter</taxon>
    </lineage>
</organism>
<proteinExistence type="inferred from homology"/>
<gene>
    <name evidence="7" type="ORF">ACFPJ6_09010</name>
</gene>
<evidence type="ECO:0000256" key="1">
    <source>
        <dbReference type="ARBA" id="ARBA00010541"/>
    </source>
</evidence>
<accession>A0ABW0GNQ6</accession>
<dbReference type="RefSeq" id="WP_340270786.1">
    <property type="nucleotide sequence ID" value="NZ_JBBEOG010000008.1"/>
</dbReference>
<feature type="region of interest" description="Disordered" evidence="4">
    <location>
        <begin position="1"/>
        <end position="31"/>
    </location>
</feature>
<keyword evidence="5" id="KW-0472">Membrane</keyword>
<keyword evidence="5" id="KW-1133">Transmembrane helix</keyword>
<dbReference type="SUPFAM" id="SSF50156">
    <property type="entry name" value="PDZ domain-like"/>
    <property type="match status" value="1"/>
</dbReference>
<dbReference type="InterPro" id="IPR009003">
    <property type="entry name" value="Peptidase_S1_PA"/>
</dbReference>
<feature type="transmembrane region" description="Helical" evidence="5">
    <location>
        <begin position="34"/>
        <end position="56"/>
    </location>
</feature>
<evidence type="ECO:0000313" key="7">
    <source>
        <dbReference type="EMBL" id="MFC5380929.1"/>
    </source>
</evidence>
<dbReference type="Gene3D" id="2.40.10.10">
    <property type="entry name" value="Trypsin-like serine proteases"/>
    <property type="match status" value="2"/>
</dbReference>
<dbReference type="PROSITE" id="PS50106">
    <property type="entry name" value="PDZ"/>
    <property type="match status" value="1"/>
</dbReference>
<evidence type="ECO:0000256" key="5">
    <source>
        <dbReference type="SAM" id="Phobius"/>
    </source>
</evidence>
<keyword evidence="5" id="KW-0812">Transmembrane</keyword>
<dbReference type="PANTHER" id="PTHR43343:SF3">
    <property type="entry name" value="PROTEASE DO-LIKE 8, CHLOROPLASTIC"/>
    <property type="match status" value="1"/>
</dbReference>
<feature type="domain" description="PDZ" evidence="6">
    <location>
        <begin position="307"/>
        <end position="404"/>
    </location>
</feature>
<dbReference type="EC" id="3.4.21.-" evidence="7"/>
<sequence length="420" mass="40512">MTSPTLERPAPPTAFSAAPTALPGSSRRRRPGRWIAGTTAAVLVTGTAVGAAALGLSAGDDLAATVQARLDGAVVEQAASGGPDSGGEAQSAASGVLDLLDPASGVDWGAVAEQVSPGVVAIAVRAADGTGGEGSGVVYDGSGLVLTNNHVIASARGGEVQVTLADGRVLTGTVLGADPSTDLAVVQLQDPPADLTVVPLGKSADVAVGDPVMAVGNPLGLSGTVTTGIVSALDRPVTTQAAGVADGQPVVTDAIQTDAAVNPGNSGGPLIDAAGRVVGINSSIATTGPQSGSVGLGFAIPVDVARDVAAQLVEDGTVEHARLGAYLQDATATVDGDGEWAGSRLGAGLAEIVPGSAAEAAGLRAGDVVVAVDGRPTTGAEALTARVRALGAGDTVPVVVARDGEAVEVDVTLGSLDAGS</sequence>
<keyword evidence="8" id="KW-1185">Reference proteome</keyword>
<evidence type="ECO:0000259" key="6">
    <source>
        <dbReference type="PROSITE" id="PS50106"/>
    </source>
</evidence>
<dbReference type="Pfam" id="PF13365">
    <property type="entry name" value="Trypsin_2"/>
    <property type="match status" value="1"/>
</dbReference>
<comment type="caution">
    <text evidence="7">The sequence shown here is derived from an EMBL/GenBank/DDBJ whole genome shotgun (WGS) entry which is preliminary data.</text>
</comment>
<name>A0ABW0GNQ6_9MICO</name>
<dbReference type="InterPro" id="IPR001940">
    <property type="entry name" value="Peptidase_S1C"/>
</dbReference>
<dbReference type="InterPro" id="IPR051201">
    <property type="entry name" value="Chloro_Bact_Ser_Proteases"/>
</dbReference>
<dbReference type="GO" id="GO:0006508">
    <property type="term" value="P:proteolysis"/>
    <property type="evidence" value="ECO:0007669"/>
    <property type="project" value="UniProtKB-KW"/>
</dbReference>
<evidence type="ECO:0000256" key="4">
    <source>
        <dbReference type="SAM" id="MobiDB-lite"/>
    </source>
</evidence>
<evidence type="ECO:0000256" key="3">
    <source>
        <dbReference type="ARBA" id="ARBA00022801"/>
    </source>
</evidence>
<dbReference type="InterPro" id="IPR043504">
    <property type="entry name" value="Peptidase_S1_PA_chymotrypsin"/>
</dbReference>
<dbReference type="InterPro" id="IPR001478">
    <property type="entry name" value="PDZ"/>
</dbReference>
<comment type="similarity">
    <text evidence="1">Belongs to the peptidase S1C family.</text>
</comment>
<evidence type="ECO:0000313" key="8">
    <source>
        <dbReference type="Proteomes" id="UP001596122"/>
    </source>
</evidence>
<keyword evidence="2 7" id="KW-0645">Protease</keyword>
<dbReference type="GO" id="GO:0008233">
    <property type="term" value="F:peptidase activity"/>
    <property type="evidence" value="ECO:0007669"/>
    <property type="project" value="UniProtKB-KW"/>
</dbReference>
<reference evidence="8" key="1">
    <citation type="journal article" date="2019" name="Int. J. Syst. Evol. Microbiol.">
        <title>The Global Catalogue of Microorganisms (GCM) 10K type strain sequencing project: providing services to taxonomists for standard genome sequencing and annotation.</title>
        <authorList>
            <consortium name="The Broad Institute Genomics Platform"/>
            <consortium name="The Broad Institute Genome Sequencing Center for Infectious Disease"/>
            <person name="Wu L."/>
            <person name="Ma J."/>
        </authorList>
    </citation>
    <scope>NUCLEOTIDE SEQUENCE [LARGE SCALE GENOMIC DNA]</scope>
    <source>
        <strain evidence="8">CCUG 43114</strain>
    </source>
</reference>
<dbReference type="EMBL" id="JBHSLD010000007">
    <property type="protein sequence ID" value="MFC5380929.1"/>
    <property type="molecule type" value="Genomic_DNA"/>
</dbReference>
<dbReference type="PANTHER" id="PTHR43343">
    <property type="entry name" value="PEPTIDASE S12"/>
    <property type="match status" value="1"/>
</dbReference>
<dbReference type="Pfam" id="PF13180">
    <property type="entry name" value="PDZ_2"/>
    <property type="match status" value="1"/>
</dbReference>
<protein>
    <submittedName>
        <fullName evidence="7">S1C family serine protease</fullName>
        <ecNumber evidence="7">3.4.21.-</ecNumber>
    </submittedName>
</protein>